<gene>
    <name evidence="3" type="ORF">AAP_01798</name>
</gene>
<dbReference type="OrthoDB" id="4207222at2759"/>
<dbReference type="EMBL" id="AZGZ01000006">
    <property type="protein sequence ID" value="KZZ94498.1"/>
    <property type="molecule type" value="Genomic_DNA"/>
</dbReference>
<feature type="region of interest" description="Disordered" evidence="1">
    <location>
        <begin position="561"/>
        <end position="655"/>
    </location>
</feature>
<keyword evidence="4" id="KW-1185">Reference proteome</keyword>
<feature type="compositionally biased region" description="Polar residues" evidence="1">
    <location>
        <begin position="704"/>
        <end position="720"/>
    </location>
</feature>
<name>A0A168AXX1_9EURO</name>
<feature type="region of interest" description="Disordered" evidence="1">
    <location>
        <begin position="1"/>
        <end position="39"/>
    </location>
</feature>
<keyword evidence="2" id="KW-0812">Transmembrane</keyword>
<dbReference type="VEuPathDB" id="FungiDB:AAP_01798"/>
<feature type="region of interest" description="Disordered" evidence="1">
    <location>
        <begin position="667"/>
        <end position="799"/>
    </location>
</feature>
<feature type="compositionally biased region" description="Basic and acidic residues" evidence="1">
    <location>
        <begin position="775"/>
        <end position="792"/>
    </location>
</feature>
<accession>A0A168AXX1</accession>
<feature type="compositionally biased region" description="Polar residues" evidence="1">
    <location>
        <begin position="10"/>
        <end position="25"/>
    </location>
</feature>
<feature type="compositionally biased region" description="Polar residues" evidence="1">
    <location>
        <begin position="274"/>
        <end position="285"/>
    </location>
</feature>
<evidence type="ECO:0000313" key="4">
    <source>
        <dbReference type="Proteomes" id="UP000242877"/>
    </source>
</evidence>
<feature type="compositionally biased region" description="Low complexity" evidence="1">
    <location>
        <begin position="601"/>
        <end position="612"/>
    </location>
</feature>
<feature type="region of interest" description="Disordered" evidence="1">
    <location>
        <begin position="245"/>
        <end position="285"/>
    </location>
</feature>
<feature type="region of interest" description="Disordered" evidence="1">
    <location>
        <begin position="96"/>
        <end position="117"/>
    </location>
</feature>
<keyword evidence="2" id="KW-0472">Membrane</keyword>
<feature type="region of interest" description="Disordered" evidence="1">
    <location>
        <begin position="1106"/>
        <end position="1134"/>
    </location>
</feature>
<feature type="compositionally biased region" description="Low complexity" evidence="1">
    <location>
        <begin position="253"/>
        <end position="267"/>
    </location>
</feature>
<evidence type="ECO:0008006" key="5">
    <source>
        <dbReference type="Google" id="ProtNLM"/>
    </source>
</evidence>
<feature type="region of interest" description="Disordered" evidence="1">
    <location>
        <begin position="865"/>
        <end position="891"/>
    </location>
</feature>
<evidence type="ECO:0000256" key="1">
    <source>
        <dbReference type="SAM" id="MobiDB-lite"/>
    </source>
</evidence>
<feature type="compositionally biased region" description="Polar residues" evidence="1">
    <location>
        <begin position="727"/>
        <end position="736"/>
    </location>
</feature>
<proteinExistence type="predicted"/>
<dbReference type="Proteomes" id="UP000242877">
    <property type="component" value="Unassembled WGS sequence"/>
</dbReference>
<sequence>MSNPFFPLSSPASSDWTPSNSSPCTPTGDGGPPILHSSPERCGRVVAVGDHVRDVSSRRPAILVQPASKMQADTRSPLALLQEQVIANVNANANVQARQRQNHRASRSSSHRNSKRDDLMKTALTNNAAQKGLSFNRAAIASRKLLSPVHLRQAPDTAWGASAVEPQRGISREYEGWAAKNICRPTSSIYSQENISRSTSSSSKYSKTSFSTAGPLEPGLTNLDNFAPDDAQKIRRQDYQTPSTGFVSQFGWSPKSPSHSSPNSIYSLKGADATGSSLKDSQTIKQPPLLKLRHDSNVYQQDKQNYFYSQQSPTTEIEDQIEETIVSIPRNQAILTDRKHMSQGWWDILGQPFSMDEKELQKLVQMMPKEDAMQISGRQNTADNAVTSEPGYVGGSVKFDGLNGDFASSMRNEEVENKVSISPTTEIQQKEDTTIAPVTTNLPAGSSPTHLDSSQPNQIPLHIRRGLEISHIHTFPDQPRFKAKRPIRKVSTTKEKERRPSNNITIQTVNIITSGLGGKGQPTIQSISPVVNAVFVQSPRTQHDIPRPPLNETNARVSIAEDENNMKPTTVPARVDNPVDTRPTPAARLEPQTHQRHHTEQGQGSSQQRGAGHNATVSKARAAARDRGVAIDTSEDVTERVENHLPPYSPTDPRFDPVAAAAYLASTARQTSKNSGNNDNGASLSANTSSKIHRPENREGSLLTVPSQRRGNKSPSSRPSSIDVFRGTSSPKSKSGQRSDRDDTESIEPEITPWPDHTFFNGERTAGLKQSASVSRKDKEPAIDRRTTKDSRSQYGSVNTQWDFPRKKSVSDDGSRYTRDTRYLSSNIGHNHFSTNTRFTDQIHSDRNHLQQLYSPLSLPFTEEANSIKRKDSSTSTEGGSGIQHSSKMNNTTSNVETVTTTTTNIQKPARNGGLCGCFSTNSQKKKSRRPWFWALLVILILLIVAASILPPVLYHTIGPGRSRWVHPDNFPALPTGISTVAGTNLTQSRNSCIAPSTLWSCSLPKEDQNNNMGFKSTRPSFTISIKYQDPNNTKTSDNQAVGLDNFVSWPDVPGLKDMEFMGNTTDGVQGPNYAGEETPFWVTLVSQSSSTVPSSIPARLMKRDTRNSTVAIKSGKDKGKPNNGTDTGGDDDPLIKANMTSPNPEIFIPRPQSASDGTALPAQLYPLVENQPLRLYNRGSEDEYYGFYTYFDRRIFIAGVSSSENDTEVADQNGGSTKEEAKAACIWGSTRFFVQIWTSETSTRRHLLGGGAPAGELKGTDAFSMSSGSATYDRQPGSFPYPVTITVDRHGGVTHDKMVYCYGLDGDKKYILDENRIVDEDRGKGGKLINAAPDLYLERSNKKQRDIMPQEEEGKTVGDSIDGGTGGCICQYKNWN</sequence>
<feature type="region of interest" description="Disordered" evidence="1">
    <location>
        <begin position="192"/>
        <end position="227"/>
    </location>
</feature>
<comment type="caution">
    <text evidence="3">The sequence shown here is derived from an EMBL/GenBank/DDBJ whole genome shotgun (WGS) entry which is preliminary data.</text>
</comment>
<feature type="compositionally biased region" description="Polar residues" evidence="1">
    <location>
        <begin position="667"/>
        <end position="690"/>
    </location>
</feature>
<evidence type="ECO:0000256" key="2">
    <source>
        <dbReference type="SAM" id="Phobius"/>
    </source>
</evidence>
<protein>
    <recommendedName>
        <fullName evidence="5">Glycoprotease family protein</fullName>
    </recommendedName>
</protein>
<feature type="compositionally biased region" description="Low complexity" evidence="1">
    <location>
        <begin position="196"/>
        <end position="212"/>
    </location>
</feature>
<reference evidence="3 4" key="1">
    <citation type="journal article" date="2016" name="Genome Biol. Evol.">
        <title>Divergent and convergent evolution of fungal pathogenicity.</title>
        <authorList>
            <person name="Shang Y."/>
            <person name="Xiao G."/>
            <person name="Zheng P."/>
            <person name="Cen K."/>
            <person name="Zhan S."/>
            <person name="Wang C."/>
        </authorList>
    </citation>
    <scope>NUCLEOTIDE SEQUENCE [LARGE SCALE GENOMIC DNA]</scope>
    <source>
        <strain evidence="3 4">ARSEF 7405</strain>
    </source>
</reference>
<feature type="compositionally biased region" description="Basic residues" evidence="1">
    <location>
        <begin position="100"/>
        <end position="114"/>
    </location>
</feature>
<organism evidence="3 4">
    <name type="scientific">Ascosphaera apis ARSEF 7405</name>
    <dbReference type="NCBI Taxonomy" id="392613"/>
    <lineage>
        <taxon>Eukaryota</taxon>
        <taxon>Fungi</taxon>
        <taxon>Dikarya</taxon>
        <taxon>Ascomycota</taxon>
        <taxon>Pezizomycotina</taxon>
        <taxon>Eurotiomycetes</taxon>
        <taxon>Eurotiomycetidae</taxon>
        <taxon>Onygenales</taxon>
        <taxon>Ascosphaeraceae</taxon>
        <taxon>Ascosphaera</taxon>
    </lineage>
</organism>
<keyword evidence="2" id="KW-1133">Transmembrane helix</keyword>
<feature type="compositionally biased region" description="Polar residues" evidence="1">
    <location>
        <begin position="874"/>
        <end position="889"/>
    </location>
</feature>
<feature type="transmembrane region" description="Helical" evidence="2">
    <location>
        <begin position="932"/>
        <end position="955"/>
    </location>
</feature>
<evidence type="ECO:0000313" key="3">
    <source>
        <dbReference type="EMBL" id="KZZ94498.1"/>
    </source>
</evidence>